<feature type="domain" description="Disease resistance N-terminal" evidence="9">
    <location>
        <begin position="10"/>
        <end position="97"/>
    </location>
</feature>
<feature type="domain" description="NB-ARC" evidence="8">
    <location>
        <begin position="184"/>
        <end position="345"/>
    </location>
</feature>
<dbReference type="RefSeq" id="XP_020179491.1">
    <property type="nucleotide sequence ID" value="XM_020323902.4"/>
</dbReference>
<dbReference type="PANTHER" id="PTHR36766:SF64">
    <property type="entry name" value="OS12G0206100 PROTEIN"/>
    <property type="match status" value="1"/>
</dbReference>
<dbReference type="GO" id="GO:0005524">
    <property type="term" value="F:ATP binding"/>
    <property type="evidence" value="ECO:0007669"/>
    <property type="project" value="UniProtKB-KW"/>
</dbReference>
<reference evidence="14" key="1">
    <citation type="journal article" date="2014" name="Science">
        <title>Ancient hybridizations among the ancestral genomes of bread wheat.</title>
        <authorList>
            <consortium name="International Wheat Genome Sequencing Consortium,"/>
            <person name="Marcussen T."/>
            <person name="Sandve S.R."/>
            <person name="Heier L."/>
            <person name="Spannagl M."/>
            <person name="Pfeifer M."/>
            <person name="Jakobsen K.S."/>
            <person name="Wulff B.B."/>
            <person name="Steuernagel B."/>
            <person name="Mayer K.F."/>
            <person name="Olsen O.A."/>
        </authorList>
    </citation>
    <scope>NUCLEOTIDE SEQUENCE [LARGE SCALE GENOMIC DNA]</scope>
    <source>
        <strain evidence="14">cv. AL8/78</strain>
    </source>
</reference>
<dbReference type="InterPro" id="IPR057135">
    <property type="entry name" value="At4g27190-like_LRR"/>
</dbReference>
<evidence type="ECO:0000256" key="5">
    <source>
        <dbReference type="ARBA" id="ARBA00022821"/>
    </source>
</evidence>
<reference evidence="13" key="5">
    <citation type="journal article" date="2021" name="G3 (Bethesda)">
        <title>Aegilops tauschii genome assembly Aet v5.0 features greater sequence contiguity and improved annotation.</title>
        <authorList>
            <person name="Wang L."/>
            <person name="Zhu T."/>
            <person name="Rodriguez J.C."/>
            <person name="Deal K.R."/>
            <person name="Dubcovsky J."/>
            <person name="McGuire P.E."/>
            <person name="Lux T."/>
            <person name="Spannagl M."/>
            <person name="Mayer K.F.X."/>
            <person name="Baldrich P."/>
            <person name="Meyers B.C."/>
            <person name="Huo N."/>
            <person name="Gu Y.Q."/>
            <person name="Zhou H."/>
            <person name="Devos K.M."/>
            <person name="Bennetzen J.L."/>
            <person name="Unver T."/>
            <person name="Budak H."/>
            <person name="Gulick P.J."/>
            <person name="Galiba G."/>
            <person name="Kalapos B."/>
            <person name="Nelson D.R."/>
            <person name="Li P."/>
            <person name="You F.M."/>
            <person name="Luo M.C."/>
            <person name="Dvorak J."/>
        </authorList>
    </citation>
    <scope>NUCLEOTIDE SEQUENCE [LARGE SCALE GENOMIC DNA]</scope>
    <source>
        <strain evidence="13">cv. AL8/78</strain>
    </source>
</reference>
<dbReference type="InterPro" id="IPR002182">
    <property type="entry name" value="NB-ARC"/>
</dbReference>
<sequence length="1237" mass="140332">MAESLLLPLVRGVAGKAADALVETVTRMCGLDDDRRTLERHLLAVECKLANAEEMSETNGYVKSWMKELKSVAYEADDVLDDFQYEALRRQSKIGKSTTHKVLGYITRQSPLLFRFEMSRKLKNVLEKINKLVEEMNKFGLENSVHRGKRQNPCRQTHSKLDDCTKIFGRDDDKTVVVKQLLGLQDQQKVQVLPIFGMGGLGKTTLAKMVYNEREVHEHFQLKMWHCVSVNFDIIDLVKAIAELATNGSSAMLGSIELLQKKLDEVIGQKRFLLVLDDVWNEDKRIWEDELKPLLCSVGGPGSVIVVTCRSKQVASIMCTVKPHELAFLSEEGSWELFSNRAFSNGVDEQPELVTIGRRIVNKCGGLPLALKTMGGLLSSKQKVQEWKAIEESNIGDNDGGKYEVMPILKLSYKYLSSEMKQCFAFCAVFPKDYEMEKDRLIQLWMANGFIQEEGIMDLVQKGEFIFDELVWRSFLQDKKVAIKSAIYHGDTQYKTFVCKMHDLMHDLAKNVTDECASIEELSQQKALLKGVCHMKTSKAEFERINGLCKGRKLRTLLAPSESWKDYKYNFPSKSHKDIKELQQVLASLRALNCSPSPIVICKAINGKHLRYLDLSGSDIVRLPDSICMLYNLQTLRLIDCQKLQQLAENMARLRKLTHLYLSGCGSLRSMSPNFGLLNNLHILTTFVVDTGDGLGIEQLKELQHLSNRLELLNLSKIKSGENAKEANLSQKKNISELLFSWDQERYDKPNGVEEVLQCLEPHSNIQKFEIRGYGGLQISQWMRKPQMFDSLRELAMSNCPRCKSIPVIWLSFSLEILSLYNMDNLTTLCNNLDVEGGGRITPLQIFPRLKKLCLIKLLNLEIWAENSVGESQMFKSLEELEMFDCPRCRSIPVIWFSVSLKILSLQKMDNLTTLCNNLDVKAGGCITPLQIFPRLKKMRLIRLPSLEIWAENSVGELSDNLVTFPVLEELEIKNCPKLASIPVIPIINDLSIVGVHSTAVGLVFMGIHLGSWPFLASLTLGSLEDIPMLPLEAQQSQSQMPLEKLERLYLEGPNSLVTSSGLSRSQLMVWKCFSLVEQLTIHRCSNLVRWPTEELRCLDRLRFLWIKKCDNLEGKTSSCEEETLPLSLEELLINDCHSVVTLPPNLGNLAKLRRLGLSHCIRLKALPDGMCGLISLRDLEIHGCPAVEKFPHGLLERLPALENISIFECPELGRRCREDGEYFHLLTSVPHKYIDF</sequence>
<dbReference type="Pfam" id="PF23559">
    <property type="entry name" value="WHD_DRP"/>
    <property type="match status" value="1"/>
</dbReference>
<feature type="domain" description="R13L1/DRL21-like LRR repeat region" evidence="12">
    <location>
        <begin position="697"/>
        <end position="823"/>
    </location>
</feature>
<dbReference type="EnsemblPlants" id="AET7Gv20037300.3">
    <property type="protein sequence ID" value="AET7Gv20037300.3"/>
    <property type="gene ID" value="AET7Gv20037300"/>
</dbReference>
<evidence type="ECO:0000259" key="10">
    <source>
        <dbReference type="Pfam" id="PF23247"/>
    </source>
</evidence>
<dbReference type="KEGG" id="ats:109765122"/>
<dbReference type="InterPro" id="IPR036388">
    <property type="entry name" value="WH-like_DNA-bd_sf"/>
</dbReference>
<dbReference type="PRINTS" id="PR00364">
    <property type="entry name" value="DISEASERSIST"/>
</dbReference>
<feature type="domain" description="Disease resistance protein At4g27190-like leucine-rich repeats" evidence="10">
    <location>
        <begin position="1065"/>
        <end position="1210"/>
    </location>
</feature>
<dbReference type="Gramene" id="AET7Gv20037300.6">
    <property type="protein sequence ID" value="AET7Gv20037300.6"/>
    <property type="gene ID" value="AET7Gv20037300"/>
</dbReference>
<dbReference type="InterPro" id="IPR058922">
    <property type="entry name" value="WHD_DRP"/>
</dbReference>
<evidence type="ECO:0000313" key="13">
    <source>
        <dbReference type="EnsemblPlants" id="AET7Gv20037300.6"/>
    </source>
</evidence>
<dbReference type="InterPro" id="IPR027417">
    <property type="entry name" value="P-loop_NTPase"/>
</dbReference>
<dbReference type="Pfam" id="PF25019">
    <property type="entry name" value="LRR_R13L1-DRL21"/>
    <property type="match status" value="1"/>
</dbReference>
<dbReference type="SUPFAM" id="SSF52058">
    <property type="entry name" value="L domain-like"/>
    <property type="match status" value="2"/>
</dbReference>
<dbReference type="OrthoDB" id="774413at2759"/>
<dbReference type="STRING" id="200361.A0A453QCB8"/>
<keyword evidence="4" id="KW-0547">Nucleotide-binding</keyword>
<evidence type="ECO:0000256" key="6">
    <source>
        <dbReference type="ARBA" id="ARBA00022840"/>
    </source>
</evidence>
<dbReference type="SUPFAM" id="SSF52540">
    <property type="entry name" value="P-loop containing nucleoside triphosphate hydrolases"/>
    <property type="match status" value="1"/>
</dbReference>
<keyword evidence="14" id="KW-1185">Reference proteome</keyword>
<evidence type="ECO:0000259" key="8">
    <source>
        <dbReference type="Pfam" id="PF00931"/>
    </source>
</evidence>
<keyword evidence="5" id="KW-0611">Plant defense</keyword>
<dbReference type="InterPro" id="IPR042197">
    <property type="entry name" value="Apaf_helical"/>
</dbReference>
<keyword evidence="7" id="KW-0175">Coiled coil</keyword>
<dbReference type="Gene3D" id="1.10.10.10">
    <property type="entry name" value="Winged helix-like DNA-binding domain superfamily/Winged helix DNA-binding domain"/>
    <property type="match status" value="1"/>
</dbReference>
<accession>A0A453QCB8</accession>
<dbReference type="OMA" id="WKCFSLV"/>
<dbReference type="InterPro" id="IPR041118">
    <property type="entry name" value="Rx_N"/>
</dbReference>
<dbReference type="EnsemblPlants" id="AET7Gv20037300.6">
    <property type="protein sequence ID" value="AET7Gv20037300.6"/>
    <property type="gene ID" value="AET7Gv20037300"/>
</dbReference>
<dbReference type="GO" id="GO:0043531">
    <property type="term" value="F:ADP binding"/>
    <property type="evidence" value="ECO:0007669"/>
    <property type="project" value="InterPro"/>
</dbReference>
<evidence type="ECO:0000259" key="9">
    <source>
        <dbReference type="Pfam" id="PF18052"/>
    </source>
</evidence>
<keyword evidence="3" id="KW-0677">Repeat</keyword>
<organism evidence="13 14">
    <name type="scientific">Aegilops tauschii subsp. strangulata</name>
    <name type="common">Goatgrass</name>
    <dbReference type="NCBI Taxonomy" id="200361"/>
    <lineage>
        <taxon>Eukaryota</taxon>
        <taxon>Viridiplantae</taxon>
        <taxon>Streptophyta</taxon>
        <taxon>Embryophyta</taxon>
        <taxon>Tracheophyta</taxon>
        <taxon>Spermatophyta</taxon>
        <taxon>Magnoliopsida</taxon>
        <taxon>Liliopsida</taxon>
        <taxon>Poales</taxon>
        <taxon>Poaceae</taxon>
        <taxon>BOP clade</taxon>
        <taxon>Pooideae</taxon>
        <taxon>Triticodae</taxon>
        <taxon>Triticeae</taxon>
        <taxon>Triticinae</taxon>
        <taxon>Aegilops</taxon>
    </lineage>
</organism>
<keyword evidence="6" id="KW-0067">ATP-binding</keyword>
<dbReference type="Proteomes" id="UP000015105">
    <property type="component" value="Chromosome 7D"/>
</dbReference>
<protein>
    <recommendedName>
        <fullName evidence="15">Disease resistance protein RGA3</fullName>
    </recommendedName>
</protein>
<evidence type="ECO:0000259" key="12">
    <source>
        <dbReference type="Pfam" id="PF25019"/>
    </source>
</evidence>
<feature type="domain" description="Disease resistance protein At4g27190-like leucine-rich repeats" evidence="10">
    <location>
        <begin position="862"/>
        <end position="982"/>
    </location>
</feature>
<dbReference type="InterPro" id="IPR032675">
    <property type="entry name" value="LRR_dom_sf"/>
</dbReference>
<dbReference type="Gene3D" id="3.40.50.300">
    <property type="entry name" value="P-loop containing nucleotide triphosphate hydrolases"/>
    <property type="match status" value="1"/>
</dbReference>
<dbReference type="FunFam" id="1.10.10.10:FF:000322">
    <property type="entry name" value="Probable disease resistance protein At1g63360"/>
    <property type="match status" value="1"/>
</dbReference>
<evidence type="ECO:0000313" key="14">
    <source>
        <dbReference type="Proteomes" id="UP000015105"/>
    </source>
</evidence>
<reference evidence="13" key="3">
    <citation type="journal article" date="2017" name="Nature">
        <title>Genome sequence of the progenitor of the wheat D genome Aegilops tauschii.</title>
        <authorList>
            <person name="Luo M.C."/>
            <person name="Gu Y.Q."/>
            <person name="Puiu D."/>
            <person name="Wang H."/>
            <person name="Twardziok S.O."/>
            <person name="Deal K.R."/>
            <person name="Huo N."/>
            <person name="Zhu T."/>
            <person name="Wang L."/>
            <person name="Wang Y."/>
            <person name="McGuire P.E."/>
            <person name="Liu S."/>
            <person name="Long H."/>
            <person name="Ramasamy R.K."/>
            <person name="Rodriguez J.C."/>
            <person name="Van S.L."/>
            <person name="Yuan L."/>
            <person name="Wang Z."/>
            <person name="Xia Z."/>
            <person name="Xiao L."/>
            <person name="Anderson O.D."/>
            <person name="Ouyang S."/>
            <person name="Liang Y."/>
            <person name="Zimin A.V."/>
            <person name="Pertea G."/>
            <person name="Qi P."/>
            <person name="Bennetzen J.L."/>
            <person name="Dai X."/>
            <person name="Dawson M.W."/>
            <person name="Muller H.G."/>
            <person name="Kugler K."/>
            <person name="Rivarola-Duarte L."/>
            <person name="Spannagl M."/>
            <person name="Mayer K.F.X."/>
            <person name="Lu F.H."/>
            <person name="Bevan M.W."/>
            <person name="Leroy P."/>
            <person name="Li P."/>
            <person name="You F.M."/>
            <person name="Sun Q."/>
            <person name="Liu Z."/>
            <person name="Lyons E."/>
            <person name="Wicker T."/>
            <person name="Salzberg S.L."/>
            <person name="Devos K.M."/>
            <person name="Dvorak J."/>
        </authorList>
    </citation>
    <scope>NUCLEOTIDE SEQUENCE [LARGE SCALE GENOMIC DNA]</scope>
    <source>
        <strain evidence="13">cv. AL8/78</strain>
    </source>
</reference>
<dbReference type="Gene3D" id="1.20.5.4130">
    <property type="match status" value="1"/>
</dbReference>
<evidence type="ECO:0000256" key="4">
    <source>
        <dbReference type="ARBA" id="ARBA00022741"/>
    </source>
</evidence>
<dbReference type="AlphaFoldDB" id="A0A453QCB8"/>
<reference evidence="14" key="2">
    <citation type="journal article" date="2017" name="Nat. Plants">
        <title>The Aegilops tauschii genome reveals multiple impacts of transposons.</title>
        <authorList>
            <person name="Zhao G."/>
            <person name="Zou C."/>
            <person name="Li K."/>
            <person name="Wang K."/>
            <person name="Li T."/>
            <person name="Gao L."/>
            <person name="Zhang X."/>
            <person name="Wang H."/>
            <person name="Yang Z."/>
            <person name="Liu X."/>
            <person name="Jiang W."/>
            <person name="Mao L."/>
            <person name="Kong X."/>
            <person name="Jiao Y."/>
            <person name="Jia J."/>
        </authorList>
    </citation>
    <scope>NUCLEOTIDE SEQUENCE [LARGE SCALE GENOMIC DNA]</scope>
    <source>
        <strain evidence="14">cv. AL8/78</strain>
    </source>
</reference>
<dbReference type="Gene3D" id="3.80.10.10">
    <property type="entry name" value="Ribonuclease Inhibitor"/>
    <property type="match status" value="2"/>
</dbReference>
<evidence type="ECO:0000256" key="2">
    <source>
        <dbReference type="ARBA" id="ARBA00022614"/>
    </source>
</evidence>
<dbReference type="GO" id="GO:0002758">
    <property type="term" value="P:innate immune response-activating signaling pathway"/>
    <property type="evidence" value="ECO:0007669"/>
    <property type="project" value="UniProtKB-ARBA"/>
</dbReference>
<dbReference type="Pfam" id="PF00931">
    <property type="entry name" value="NB-ARC"/>
    <property type="match status" value="1"/>
</dbReference>
<proteinExistence type="inferred from homology"/>
<feature type="domain" description="Disease resistance protein winged helix" evidence="11">
    <location>
        <begin position="429"/>
        <end position="509"/>
    </location>
</feature>
<dbReference type="Gramene" id="AET7Gv20037300.3">
    <property type="protein sequence ID" value="AET7Gv20037300.3"/>
    <property type="gene ID" value="AET7Gv20037300"/>
</dbReference>
<reference evidence="13" key="4">
    <citation type="submission" date="2019-03" db="UniProtKB">
        <authorList>
            <consortium name="EnsemblPlants"/>
        </authorList>
    </citation>
    <scope>IDENTIFICATION</scope>
</reference>
<evidence type="ECO:0000256" key="7">
    <source>
        <dbReference type="SAM" id="Coils"/>
    </source>
</evidence>
<dbReference type="Gene3D" id="1.10.8.430">
    <property type="entry name" value="Helical domain of apoptotic protease-activating factors"/>
    <property type="match status" value="1"/>
</dbReference>
<name>A0A453QCB8_AEGTS</name>
<evidence type="ECO:0008006" key="15">
    <source>
        <dbReference type="Google" id="ProtNLM"/>
    </source>
</evidence>
<dbReference type="FunFam" id="1.10.8.430:FF:000003">
    <property type="entry name" value="Probable disease resistance protein At5g66910"/>
    <property type="match status" value="1"/>
</dbReference>
<dbReference type="PANTHER" id="PTHR36766">
    <property type="entry name" value="PLANT BROAD-SPECTRUM MILDEW RESISTANCE PROTEIN RPW8"/>
    <property type="match status" value="1"/>
</dbReference>
<dbReference type="Pfam" id="PF23247">
    <property type="entry name" value="LRR_RPS2"/>
    <property type="match status" value="2"/>
</dbReference>
<evidence type="ECO:0000256" key="3">
    <source>
        <dbReference type="ARBA" id="ARBA00022737"/>
    </source>
</evidence>
<dbReference type="GO" id="GO:0009626">
    <property type="term" value="P:plant-type hypersensitive response"/>
    <property type="evidence" value="ECO:0007669"/>
    <property type="project" value="UniProtKB-ARBA"/>
</dbReference>
<dbReference type="GeneID" id="109765122"/>
<dbReference type="Pfam" id="PF18052">
    <property type="entry name" value="Rx_N"/>
    <property type="match status" value="1"/>
</dbReference>
<keyword evidence="2" id="KW-0433">Leucine-rich repeat</keyword>
<comment type="similarity">
    <text evidence="1">Belongs to the disease resistance NB-LRR family.</text>
</comment>
<evidence type="ECO:0000259" key="11">
    <source>
        <dbReference type="Pfam" id="PF23559"/>
    </source>
</evidence>
<feature type="coiled-coil region" evidence="7">
    <location>
        <begin position="115"/>
        <end position="142"/>
    </location>
</feature>
<evidence type="ECO:0000256" key="1">
    <source>
        <dbReference type="ARBA" id="ARBA00008894"/>
    </source>
</evidence>
<dbReference type="GO" id="GO:0042742">
    <property type="term" value="P:defense response to bacterium"/>
    <property type="evidence" value="ECO:0007669"/>
    <property type="project" value="UniProtKB-ARBA"/>
</dbReference>
<dbReference type="InterPro" id="IPR056789">
    <property type="entry name" value="LRR_R13L1-DRL21"/>
</dbReference>